<dbReference type="Pfam" id="PF01810">
    <property type="entry name" value="LysE"/>
    <property type="match status" value="1"/>
</dbReference>
<keyword evidence="6 7" id="KW-0472">Membrane</keyword>
<evidence type="ECO:0000256" key="4">
    <source>
        <dbReference type="ARBA" id="ARBA00022692"/>
    </source>
</evidence>
<gene>
    <name evidence="8" type="ordered locus">VS_3036</name>
</gene>
<dbReference type="PANTHER" id="PTHR30086:SF14">
    <property type="entry name" value="HOMOSERINE_HOMOSERINE LACTONE EFFLUX PROTEIN"/>
    <property type="match status" value="1"/>
</dbReference>
<keyword evidence="4 7" id="KW-0812">Transmembrane</keyword>
<feature type="transmembrane region" description="Helical" evidence="7">
    <location>
        <begin position="6"/>
        <end position="30"/>
    </location>
</feature>
<dbReference type="STRING" id="575788.VS_3036"/>
<dbReference type="InterPro" id="IPR001123">
    <property type="entry name" value="LeuE-type"/>
</dbReference>
<dbReference type="GO" id="GO:0042970">
    <property type="term" value="F:homoserine transmembrane transporter activity"/>
    <property type="evidence" value="ECO:0007669"/>
    <property type="project" value="TreeGrafter"/>
</dbReference>
<dbReference type="HOGENOM" id="CLU_079569_2_1_6"/>
<feature type="transmembrane region" description="Helical" evidence="7">
    <location>
        <begin position="71"/>
        <end position="90"/>
    </location>
</feature>
<evidence type="ECO:0000313" key="9">
    <source>
        <dbReference type="Proteomes" id="UP000009100"/>
    </source>
</evidence>
<keyword evidence="5 7" id="KW-1133">Transmembrane helix</keyword>
<comment type="similarity">
    <text evidence="2">Belongs to the Rht family.</text>
</comment>
<dbReference type="GO" id="GO:0005886">
    <property type="term" value="C:plasma membrane"/>
    <property type="evidence" value="ECO:0007669"/>
    <property type="project" value="UniProtKB-SubCell"/>
</dbReference>
<evidence type="ECO:0000256" key="7">
    <source>
        <dbReference type="SAM" id="Phobius"/>
    </source>
</evidence>
<keyword evidence="3" id="KW-1003">Cell membrane</keyword>
<evidence type="ECO:0000256" key="6">
    <source>
        <dbReference type="ARBA" id="ARBA00023136"/>
    </source>
</evidence>
<organism evidence="8 9">
    <name type="scientific">Vibrio atlanticus (strain LGP32)</name>
    <name type="common">Vibrio splendidus (strain Mel32)</name>
    <dbReference type="NCBI Taxonomy" id="575788"/>
    <lineage>
        <taxon>Bacteria</taxon>
        <taxon>Pseudomonadati</taxon>
        <taxon>Pseudomonadota</taxon>
        <taxon>Gammaproteobacteria</taxon>
        <taxon>Vibrionales</taxon>
        <taxon>Vibrionaceae</taxon>
        <taxon>Vibrio</taxon>
    </lineage>
</organism>
<comment type="subcellular location">
    <subcellularLocation>
        <location evidence="1">Cell membrane</location>
        <topology evidence="1">Multi-pass membrane protein</topology>
    </subcellularLocation>
</comment>
<name>B7VMC3_VIBA3</name>
<dbReference type="NCBIfam" id="NF007812">
    <property type="entry name" value="PRK10520.1"/>
    <property type="match status" value="1"/>
</dbReference>
<sequence>MQMDTHVWLAYVVTAILFSLAPGSGTVNSISNGLSYGTKKSLASIVGLQLGLAFHIMLVGAGIGALVAKSALAFTIIKWVGVVYLLWLGIQKWRDKSSLVASEEKSTLSSGKLLRNAVLINLTNPKSIVFLVALFPQFIDPTQPQAPQLLVLGVTTVFIDSVVMLGYTSLASQMGRFIRSDRIMGKINKIFGGMFMGCGALLAAAKA</sequence>
<feature type="transmembrane region" description="Helical" evidence="7">
    <location>
        <begin position="187"/>
        <end position="205"/>
    </location>
</feature>
<feature type="transmembrane region" description="Helical" evidence="7">
    <location>
        <begin position="42"/>
        <end position="65"/>
    </location>
</feature>
<evidence type="ECO:0000256" key="2">
    <source>
        <dbReference type="ARBA" id="ARBA00007928"/>
    </source>
</evidence>
<evidence type="ECO:0000256" key="1">
    <source>
        <dbReference type="ARBA" id="ARBA00004651"/>
    </source>
</evidence>
<dbReference type="eggNOG" id="COG1280">
    <property type="taxonomic scope" value="Bacteria"/>
</dbReference>
<evidence type="ECO:0000256" key="3">
    <source>
        <dbReference type="ARBA" id="ARBA00022475"/>
    </source>
</evidence>
<reference evidence="8 9" key="1">
    <citation type="submission" date="2009-02" db="EMBL/GenBank/DDBJ databases">
        <title>Vibrio splendidus str. LGP32 complete genome.</title>
        <authorList>
            <person name="Mazel D."/>
            <person name="Le Roux F."/>
        </authorList>
    </citation>
    <scope>NUCLEOTIDE SEQUENCE [LARGE SCALE GENOMIC DNA]</scope>
    <source>
        <strain evidence="8 9">LGP32</strain>
    </source>
</reference>
<dbReference type="KEGG" id="vsp:VS_3036"/>
<proteinExistence type="inferred from homology"/>
<dbReference type="Proteomes" id="UP000009100">
    <property type="component" value="Chromosome 1"/>
</dbReference>
<feature type="transmembrane region" description="Helical" evidence="7">
    <location>
        <begin position="145"/>
        <end position="167"/>
    </location>
</feature>
<feature type="transmembrane region" description="Helical" evidence="7">
    <location>
        <begin position="118"/>
        <end position="139"/>
    </location>
</feature>
<dbReference type="AlphaFoldDB" id="B7VMC3"/>
<accession>B7VMC3</accession>
<dbReference type="PIRSF" id="PIRSF006324">
    <property type="entry name" value="LeuE"/>
    <property type="match status" value="1"/>
</dbReference>
<dbReference type="PANTHER" id="PTHR30086">
    <property type="entry name" value="ARGININE EXPORTER PROTEIN ARGO"/>
    <property type="match status" value="1"/>
</dbReference>
<evidence type="ECO:0000256" key="5">
    <source>
        <dbReference type="ARBA" id="ARBA00022989"/>
    </source>
</evidence>
<dbReference type="EMBL" id="FM954972">
    <property type="protein sequence ID" value="CAV20314.1"/>
    <property type="molecule type" value="Genomic_DNA"/>
</dbReference>
<evidence type="ECO:0000313" key="8">
    <source>
        <dbReference type="EMBL" id="CAV20314.1"/>
    </source>
</evidence>
<protein>
    <submittedName>
        <fullName evidence="8">Homoserine/homoserine lactone efflux protein</fullName>
    </submittedName>
</protein>